<evidence type="ECO:0000256" key="1">
    <source>
        <dbReference type="ARBA" id="ARBA00023015"/>
    </source>
</evidence>
<keyword evidence="7" id="KW-1185">Reference proteome</keyword>
<dbReference type="Pfam" id="PF07702">
    <property type="entry name" value="UTRA"/>
    <property type="match status" value="1"/>
</dbReference>
<dbReference type="GO" id="GO:0045892">
    <property type="term" value="P:negative regulation of DNA-templated transcription"/>
    <property type="evidence" value="ECO:0007669"/>
    <property type="project" value="TreeGrafter"/>
</dbReference>
<evidence type="ECO:0000313" key="6">
    <source>
        <dbReference type="EMBL" id="PRO66421.1"/>
    </source>
</evidence>
<dbReference type="GO" id="GO:0003700">
    <property type="term" value="F:DNA-binding transcription factor activity"/>
    <property type="evidence" value="ECO:0007669"/>
    <property type="project" value="InterPro"/>
</dbReference>
<dbReference type="EMBL" id="PVNS01000003">
    <property type="protein sequence ID" value="PRO66421.1"/>
    <property type="molecule type" value="Genomic_DNA"/>
</dbReference>
<dbReference type="AlphaFoldDB" id="A0A2P6MJG9"/>
<reference evidence="6 7" key="1">
    <citation type="submission" date="2018-03" db="EMBL/GenBank/DDBJ databases">
        <title>Bacillus urumqiensis sp. nov., a moderately haloalkaliphilic bacterium isolated from a salt lake.</title>
        <authorList>
            <person name="Zhao B."/>
            <person name="Liao Z."/>
        </authorList>
    </citation>
    <scope>NUCLEOTIDE SEQUENCE [LARGE SCALE GENOMIC DNA]</scope>
    <source>
        <strain evidence="6 7">BZ-SZ-XJ18</strain>
    </source>
</reference>
<dbReference type="InterPro" id="IPR036388">
    <property type="entry name" value="WH-like_DNA-bd_sf"/>
</dbReference>
<feature type="domain" description="HTH gntR-type" evidence="5">
    <location>
        <begin position="13"/>
        <end position="81"/>
    </location>
</feature>
<dbReference type="SMART" id="SM00866">
    <property type="entry name" value="UTRA"/>
    <property type="match status" value="1"/>
</dbReference>
<dbReference type="PRINTS" id="PR00035">
    <property type="entry name" value="HTHGNTR"/>
</dbReference>
<dbReference type="InterPro" id="IPR036390">
    <property type="entry name" value="WH_DNA-bd_sf"/>
</dbReference>
<sequence>MEGKMMGSTQKKLPLYVQIKNKLITVIQEGGWQPGEAIPSESRLMEQYNVSRTTVRQAIRELVHNGILETGRGTPARVKKRPEEGSPSPGVVHHEIGTAFDVSVIRSGESRLHPAAKQALGLADGDVVFFMDRLRLADGLPIGMQQSFFPAAVGEVVAPEAGTAFDYFAVLGRRGIYHTSIQEQVSACNATLYEADLLGISPGEALVTIERTTLGLDRMPLEYSLMKYTPAGFRYSLEIDAFSPDDLL</sequence>
<dbReference type="SUPFAM" id="SSF46785">
    <property type="entry name" value="Winged helix' DNA-binding domain"/>
    <property type="match status" value="1"/>
</dbReference>
<proteinExistence type="predicted"/>
<dbReference type="PROSITE" id="PS50949">
    <property type="entry name" value="HTH_GNTR"/>
    <property type="match status" value="1"/>
</dbReference>
<dbReference type="Gene3D" id="3.40.1410.10">
    <property type="entry name" value="Chorismate lyase-like"/>
    <property type="match status" value="1"/>
</dbReference>
<keyword evidence="3" id="KW-0804">Transcription</keyword>
<accession>A0A2P6MJG9</accession>
<comment type="caution">
    <text evidence="6">The sequence shown here is derived from an EMBL/GenBank/DDBJ whole genome shotgun (WGS) entry which is preliminary data.</text>
</comment>
<gene>
    <name evidence="6" type="ORF">C6I21_03515</name>
</gene>
<dbReference type="Gene3D" id="1.10.10.10">
    <property type="entry name" value="Winged helix-like DNA-binding domain superfamily/Winged helix DNA-binding domain"/>
    <property type="match status" value="1"/>
</dbReference>
<dbReference type="Proteomes" id="UP000243650">
    <property type="component" value="Unassembled WGS sequence"/>
</dbReference>
<dbReference type="InterPro" id="IPR000524">
    <property type="entry name" value="Tscrpt_reg_HTH_GntR"/>
</dbReference>
<dbReference type="PANTHER" id="PTHR44846">
    <property type="entry name" value="MANNOSYL-D-GLYCERATE TRANSPORT/METABOLISM SYSTEM REPRESSOR MNGR-RELATED"/>
    <property type="match status" value="1"/>
</dbReference>
<keyword evidence="2" id="KW-0238">DNA-binding</keyword>
<name>A0A2P6MJG9_ALKUR</name>
<dbReference type="InterPro" id="IPR011663">
    <property type="entry name" value="UTRA"/>
</dbReference>
<dbReference type="OrthoDB" id="9815017at2"/>
<dbReference type="GO" id="GO:0003677">
    <property type="term" value="F:DNA binding"/>
    <property type="evidence" value="ECO:0007669"/>
    <property type="project" value="UniProtKB-KW"/>
</dbReference>
<feature type="region of interest" description="Disordered" evidence="4">
    <location>
        <begin position="70"/>
        <end position="92"/>
    </location>
</feature>
<dbReference type="Pfam" id="PF00392">
    <property type="entry name" value="GntR"/>
    <property type="match status" value="1"/>
</dbReference>
<evidence type="ECO:0000256" key="3">
    <source>
        <dbReference type="ARBA" id="ARBA00023163"/>
    </source>
</evidence>
<evidence type="ECO:0000313" key="7">
    <source>
        <dbReference type="Proteomes" id="UP000243650"/>
    </source>
</evidence>
<keyword evidence="1" id="KW-0805">Transcription regulation</keyword>
<dbReference type="InterPro" id="IPR050679">
    <property type="entry name" value="Bact_HTH_transcr_reg"/>
</dbReference>
<evidence type="ECO:0000259" key="5">
    <source>
        <dbReference type="PROSITE" id="PS50949"/>
    </source>
</evidence>
<evidence type="ECO:0000256" key="4">
    <source>
        <dbReference type="SAM" id="MobiDB-lite"/>
    </source>
</evidence>
<evidence type="ECO:0000256" key="2">
    <source>
        <dbReference type="ARBA" id="ARBA00023125"/>
    </source>
</evidence>
<dbReference type="SMART" id="SM00345">
    <property type="entry name" value="HTH_GNTR"/>
    <property type="match status" value="1"/>
</dbReference>
<dbReference type="SUPFAM" id="SSF64288">
    <property type="entry name" value="Chorismate lyase-like"/>
    <property type="match status" value="1"/>
</dbReference>
<dbReference type="InterPro" id="IPR028978">
    <property type="entry name" value="Chorismate_lyase_/UTRA_dom_sf"/>
</dbReference>
<protein>
    <recommendedName>
        <fullName evidence="5">HTH gntR-type domain-containing protein</fullName>
    </recommendedName>
</protein>
<dbReference type="PANTHER" id="PTHR44846:SF17">
    <property type="entry name" value="GNTR-FAMILY TRANSCRIPTIONAL REGULATOR"/>
    <property type="match status" value="1"/>
</dbReference>
<dbReference type="CDD" id="cd07377">
    <property type="entry name" value="WHTH_GntR"/>
    <property type="match status" value="1"/>
</dbReference>
<organism evidence="6 7">
    <name type="scientific">Alkalicoccus urumqiensis</name>
    <name type="common">Bacillus urumqiensis</name>
    <dbReference type="NCBI Taxonomy" id="1548213"/>
    <lineage>
        <taxon>Bacteria</taxon>
        <taxon>Bacillati</taxon>
        <taxon>Bacillota</taxon>
        <taxon>Bacilli</taxon>
        <taxon>Bacillales</taxon>
        <taxon>Bacillaceae</taxon>
        <taxon>Alkalicoccus</taxon>
    </lineage>
</organism>